<dbReference type="PANTHER" id="PTHR43369:SF2">
    <property type="entry name" value="PHOSPHORIBOSYLGLYCINAMIDE FORMYLTRANSFERASE"/>
    <property type="match status" value="1"/>
</dbReference>
<feature type="active site" description="Proton donor" evidence="4">
    <location>
        <position position="111"/>
    </location>
</feature>
<dbReference type="HAMAP" id="MF_01930">
    <property type="entry name" value="PurN"/>
    <property type="match status" value="1"/>
</dbReference>
<dbReference type="Proteomes" id="UP000439113">
    <property type="component" value="Unassembled WGS sequence"/>
</dbReference>
<feature type="binding site" evidence="4">
    <location>
        <begin position="92"/>
        <end position="95"/>
    </location>
    <ligand>
        <name>(6R)-10-formyltetrahydrofolate</name>
        <dbReference type="ChEBI" id="CHEBI:195366"/>
    </ligand>
</feature>
<gene>
    <name evidence="4" type="primary">purN</name>
    <name evidence="6" type="ORF">GJ654_19735</name>
</gene>
<sequence>MSRKRTAILISGRGSNMRSLVAAARDQNFPAEIALVLSNVGDAAGLEFASGEGIATKVVEHKTFAGREPFERAMQAVLEAQGIELVCLAGFMRLLSPWFVEQWRGRMLNIHPALLPSYRGLHTHERALADGVKIHGATVHFVVPEMDAGPIIAQAAVAVRGDDTAETLGARVLEQEHRIYPRALALAASGAAVVEGGRVAIAGEPAVGAALVSPAV</sequence>
<name>A0A6N8DTS6_RHOAC</name>
<proteinExistence type="inferred from homology"/>
<dbReference type="InterPro" id="IPR002376">
    <property type="entry name" value="Formyl_transf_N"/>
</dbReference>
<dbReference type="Pfam" id="PF00551">
    <property type="entry name" value="Formyl_trans_N"/>
    <property type="match status" value="1"/>
</dbReference>
<dbReference type="RefSeq" id="WP_264586293.1">
    <property type="nucleotide sequence ID" value="NZ_JAOQNR010000020.1"/>
</dbReference>
<keyword evidence="2 4" id="KW-0808">Transferase</keyword>
<dbReference type="Gene3D" id="3.40.50.170">
    <property type="entry name" value="Formyl transferase, N-terminal domain"/>
    <property type="match status" value="1"/>
</dbReference>
<feature type="binding site" evidence="4">
    <location>
        <position position="109"/>
    </location>
    <ligand>
        <name>(6R)-10-formyltetrahydrofolate</name>
        <dbReference type="ChEBI" id="CHEBI:195366"/>
    </ligand>
</feature>
<organism evidence="6 7">
    <name type="scientific">Rhodoblastus acidophilus</name>
    <name type="common">Rhodopseudomonas acidophila</name>
    <dbReference type="NCBI Taxonomy" id="1074"/>
    <lineage>
        <taxon>Bacteria</taxon>
        <taxon>Pseudomonadati</taxon>
        <taxon>Pseudomonadota</taxon>
        <taxon>Alphaproteobacteria</taxon>
        <taxon>Hyphomicrobiales</taxon>
        <taxon>Rhodoblastaceae</taxon>
        <taxon>Rhodoblastus</taxon>
    </lineage>
</organism>
<comment type="pathway">
    <text evidence="1 4">Purine metabolism; IMP biosynthesis via de novo pathway; N(2)-formyl-N(1)-(5-phospho-D-ribosyl)glycinamide from N(1)-(5-phospho-D-ribosyl)glycinamide (10-formyl THF route): step 1/1.</text>
</comment>
<dbReference type="InterPro" id="IPR036477">
    <property type="entry name" value="Formyl_transf_N_sf"/>
</dbReference>
<comment type="catalytic activity">
    <reaction evidence="4">
        <text>N(1)-(5-phospho-beta-D-ribosyl)glycinamide + (6R)-10-formyltetrahydrofolate = N(2)-formyl-N(1)-(5-phospho-beta-D-ribosyl)glycinamide + (6S)-5,6,7,8-tetrahydrofolate + H(+)</text>
        <dbReference type="Rhea" id="RHEA:15053"/>
        <dbReference type="ChEBI" id="CHEBI:15378"/>
        <dbReference type="ChEBI" id="CHEBI:57453"/>
        <dbReference type="ChEBI" id="CHEBI:143788"/>
        <dbReference type="ChEBI" id="CHEBI:147286"/>
        <dbReference type="ChEBI" id="CHEBI:195366"/>
        <dbReference type="EC" id="2.1.2.2"/>
    </reaction>
</comment>
<evidence type="ECO:0000256" key="4">
    <source>
        <dbReference type="HAMAP-Rule" id="MF_01930"/>
    </source>
</evidence>
<dbReference type="SUPFAM" id="SSF53328">
    <property type="entry name" value="Formyltransferase"/>
    <property type="match status" value="1"/>
</dbReference>
<dbReference type="AlphaFoldDB" id="A0A6N8DTS6"/>
<dbReference type="EMBL" id="WNKS01000030">
    <property type="protein sequence ID" value="MTV33216.1"/>
    <property type="molecule type" value="Genomic_DNA"/>
</dbReference>
<dbReference type="NCBIfam" id="TIGR00639">
    <property type="entry name" value="PurN"/>
    <property type="match status" value="1"/>
</dbReference>
<feature type="binding site" evidence="4">
    <location>
        <begin position="14"/>
        <end position="16"/>
    </location>
    <ligand>
        <name>N(1)-(5-phospho-beta-D-ribosyl)glycinamide</name>
        <dbReference type="ChEBI" id="CHEBI:143788"/>
    </ligand>
</feature>
<dbReference type="EC" id="2.1.2.2" evidence="4"/>
<feature type="binding site" evidence="4">
    <location>
        <position position="67"/>
    </location>
    <ligand>
        <name>(6R)-10-formyltetrahydrofolate</name>
        <dbReference type="ChEBI" id="CHEBI:195366"/>
    </ligand>
</feature>
<protein>
    <recommendedName>
        <fullName evidence="4">Phosphoribosylglycinamide formyltransferase</fullName>
        <ecNumber evidence="4">2.1.2.2</ecNumber>
    </recommendedName>
    <alternativeName>
        <fullName evidence="4">5'-phosphoribosylglycinamide transformylase</fullName>
    </alternativeName>
    <alternativeName>
        <fullName evidence="4">GAR transformylase</fullName>
        <shortName evidence="4">GART</shortName>
    </alternativeName>
</protein>
<accession>A0A6N8DTS6</accession>
<evidence type="ECO:0000313" key="6">
    <source>
        <dbReference type="EMBL" id="MTV33216.1"/>
    </source>
</evidence>
<dbReference type="GO" id="GO:0006189">
    <property type="term" value="P:'de novo' IMP biosynthetic process"/>
    <property type="evidence" value="ECO:0007669"/>
    <property type="project" value="UniProtKB-UniRule"/>
</dbReference>
<dbReference type="UniPathway" id="UPA00074">
    <property type="reaction ID" value="UER00126"/>
</dbReference>
<keyword evidence="3 4" id="KW-0658">Purine biosynthesis</keyword>
<dbReference type="GO" id="GO:0004644">
    <property type="term" value="F:phosphoribosylglycinamide formyltransferase activity"/>
    <property type="evidence" value="ECO:0007669"/>
    <property type="project" value="UniProtKB-UniRule"/>
</dbReference>
<comment type="function">
    <text evidence="4">Catalyzes the transfer of a formyl group from 10-formyltetrahydrofolate to 5-phospho-ribosyl-glycinamide (GAR), producing 5-phospho-ribosyl-N-formylglycinamide (FGAR) and tetrahydrofolate.</text>
</comment>
<feature type="domain" description="Formyl transferase N-terminal" evidence="5">
    <location>
        <begin position="4"/>
        <end position="184"/>
    </location>
</feature>
<comment type="similarity">
    <text evidence="4">Belongs to the GART family.</text>
</comment>
<evidence type="ECO:0000256" key="3">
    <source>
        <dbReference type="ARBA" id="ARBA00022755"/>
    </source>
</evidence>
<evidence type="ECO:0000256" key="2">
    <source>
        <dbReference type="ARBA" id="ARBA00022679"/>
    </source>
</evidence>
<feature type="site" description="Raises pKa of active site His" evidence="4">
    <location>
        <position position="147"/>
    </location>
</feature>
<reference evidence="6 7" key="1">
    <citation type="submission" date="2019-11" db="EMBL/GenBank/DDBJ databases">
        <title>Whole-genome sequence of a Rhodoblastus acidophilus DSM 142.</title>
        <authorList>
            <person name="Kyndt J.A."/>
            <person name="Meyer T.E."/>
        </authorList>
    </citation>
    <scope>NUCLEOTIDE SEQUENCE [LARGE SCALE GENOMIC DNA]</scope>
    <source>
        <strain evidence="6 7">DSM 142</strain>
    </source>
</reference>
<evidence type="ECO:0000313" key="7">
    <source>
        <dbReference type="Proteomes" id="UP000439113"/>
    </source>
</evidence>
<dbReference type="GO" id="GO:0005829">
    <property type="term" value="C:cytosol"/>
    <property type="evidence" value="ECO:0007669"/>
    <property type="project" value="TreeGrafter"/>
</dbReference>
<dbReference type="CDD" id="cd08645">
    <property type="entry name" value="FMT_core_GART"/>
    <property type="match status" value="1"/>
</dbReference>
<dbReference type="InterPro" id="IPR004607">
    <property type="entry name" value="GART"/>
</dbReference>
<evidence type="ECO:0000259" key="5">
    <source>
        <dbReference type="Pfam" id="PF00551"/>
    </source>
</evidence>
<evidence type="ECO:0000256" key="1">
    <source>
        <dbReference type="ARBA" id="ARBA00005054"/>
    </source>
</evidence>
<dbReference type="PANTHER" id="PTHR43369">
    <property type="entry name" value="PHOSPHORIBOSYLGLYCINAMIDE FORMYLTRANSFERASE"/>
    <property type="match status" value="1"/>
</dbReference>
<comment type="caution">
    <text evidence="6">The sequence shown here is derived from an EMBL/GenBank/DDBJ whole genome shotgun (WGS) entry which is preliminary data.</text>
</comment>